<dbReference type="EMBL" id="JAPCWZ010000003">
    <property type="protein sequence ID" value="KAK8873898.1"/>
    <property type="molecule type" value="Genomic_DNA"/>
</dbReference>
<feature type="compositionally biased region" description="Basic residues" evidence="1">
    <location>
        <begin position="586"/>
        <end position="600"/>
    </location>
</feature>
<evidence type="ECO:0000313" key="3">
    <source>
        <dbReference type="Proteomes" id="UP001390339"/>
    </source>
</evidence>
<feature type="region of interest" description="Disordered" evidence="1">
    <location>
        <begin position="49"/>
        <end position="68"/>
    </location>
</feature>
<protein>
    <submittedName>
        <fullName evidence="2">Uncharacterized protein</fullName>
    </submittedName>
</protein>
<feature type="region of interest" description="Disordered" evidence="1">
    <location>
        <begin position="569"/>
        <end position="600"/>
    </location>
</feature>
<keyword evidence="3" id="KW-1185">Reference proteome</keyword>
<evidence type="ECO:0000256" key="1">
    <source>
        <dbReference type="SAM" id="MobiDB-lite"/>
    </source>
</evidence>
<accession>A0ABR2J7Z5</accession>
<organism evidence="2 3">
    <name type="scientific">Apiospora arundinis</name>
    <dbReference type="NCBI Taxonomy" id="335852"/>
    <lineage>
        <taxon>Eukaryota</taxon>
        <taxon>Fungi</taxon>
        <taxon>Dikarya</taxon>
        <taxon>Ascomycota</taxon>
        <taxon>Pezizomycotina</taxon>
        <taxon>Sordariomycetes</taxon>
        <taxon>Xylariomycetidae</taxon>
        <taxon>Amphisphaeriales</taxon>
        <taxon>Apiosporaceae</taxon>
        <taxon>Apiospora</taxon>
    </lineage>
</organism>
<proteinExistence type="predicted"/>
<name>A0ABR2J7Z5_9PEZI</name>
<reference evidence="2 3" key="1">
    <citation type="journal article" date="2024" name="IMA Fungus">
        <title>Apiospora arundinis, a panoply of carbohydrate-active enzymes and secondary metabolites.</title>
        <authorList>
            <person name="Sorensen T."/>
            <person name="Petersen C."/>
            <person name="Muurmann A.T."/>
            <person name="Christiansen J.V."/>
            <person name="Brundto M.L."/>
            <person name="Overgaard C.K."/>
            <person name="Boysen A.T."/>
            <person name="Wollenberg R.D."/>
            <person name="Larsen T.O."/>
            <person name="Sorensen J.L."/>
            <person name="Nielsen K.L."/>
            <person name="Sondergaard T.E."/>
        </authorList>
    </citation>
    <scope>NUCLEOTIDE SEQUENCE [LARGE SCALE GENOMIC DNA]</scope>
    <source>
        <strain evidence="2 3">AAU 773</strain>
    </source>
</reference>
<sequence>MSLPQSSSTCCRAIKRRLLGQHDGVWIPESALSAAYERFCSSSRVTFRRHGSSVPGPLESRKRQNKRQMGELTFGHAHGSAPLWDLENLPDLTQWQWKPPTERGNRQAAQAAQAEKKLWEAVLAWLSPRDDASSQTVHEDCTSASSGDLQDAIPITLADPLSTSTAAPTPTLASDTNLASLAEQRSTALAQDASLDRTFQTCPNFSIFCDTLRDGLSTGNIPVHVLYSLVPSMSDGLVCSALALDIQQETKVVGRLKAQLIGASIEGLEALSASRGDLPFDVNVWSMLLQEASQLRFNNLRTFARLMSHIPNDAIGSLSVVIRANLNSSINAMGQATHRTHEKQINKLAGILQEMAFVELRHILEEVLLDLTQSAQSPNYAAMRFCWLQVLARLRSVDDEFLANSCVLLESGITTEPLTSKQIARIYMGRLNSRHSLQHVTKLYNKLKGARESECLGRLSNALWRTNQPRYIQTLCTFLLRMGRSQDIIQLLRGITCLVRNEANPLANLAVGLGHPELALKIYFRYCRSRFASRKFWRTGFAADALKAMMESKSFEHGRIITALKMFPKKRGRRSHPLSSGDVRHGAKRGAPKTPLPKKKGGLRLKQVEKAEAAAVAFASARNLPDRFSFRLTQQCINYIRSHGAKVSPKGLQALWQVVTNDLVNNRLGRASRLRWFFSVLFKERGLKETRAAHSELVQWQNRVLSELRSSNRGR</sequence>
<gene>
    <name evidence="2" type="ORF">PGQ11_004412</name>
</gene>
<comment type="caution">
    <text evidence="2">The sequence shown here is derived from an EMBL/GenBank/DDBJ whole genome shotgun (WGS) entry which is preliminary data.</text>
</comment>
<evidence type="ECO:0000313" key="2">
    <source>
        <dbReference type="EMBL" id="KAK8873898.1"/>
    </source>
</evidence>
<dbReference type="Proteomes" id="UP001390339">
    <property type="component" value="Unassembled WGS sequence"/>
</dbReference>